<dbReference type="AlphaFoldDB" id="A0A7W6K915"/>
<keyword evidence="4" id="KW-1185">Reference proteome</keyword>
<reference evidence="1" key="4">
    <citation type="submission" date="2024-05" db="EMBL/GenBank/DDBJ databases">
        <authorList>
            <person name="Sun Q."/>
            <person name="Zhou Y."/>
        </authorList>
    </citation>
    <scope>NUCLEOTIDE SEQUENCE</scope>
    <source>
        <strain evidence="1">CGMCC 1.15287</strain>
    </source>
</reference>
<dbReference type="RefSeq" id="WP_183761507.1">
    <property type="nucleotide sequence ID" value="NZ_BMHZ01000001.1"/>
</dbReference>
<evidence type="ECO:0000313" key="2">
    <source>
        <dbReference type="EMBL" id="MBB4107460.1"/>
    </source>
</evidence>
<reference evidence="4" key="2">
    <citation type="journal article" date="2019" name="Int. J. Syst. Evol. Microbiol.">
        <title>The Global Catalogue of Microorganisms (GCM) 10K type strain sequencing project: providing services to taxonomists for standard genome sequencing and annotation.</title>
        <authorList>
            <consortium name="The Broad Institute Genomics Platform"/>
            <consortium name="The Broad Institute Genome Sequencing Center for Infectious Disease"/>
            <person name="Wu L."/>
            <person name="Ma J."/>
        </authorList>
    </citation>
    <scope>NUCLEOTIDE SEQUENCE [LARGE SCALE GENOMIC DNA]</scope>
    <source>
        <strain evidence="4">CGMCC 1.15287</strain>
    </source>
</reference>
<name>A0A7W6K915_9SPHI</name>
<reference evidence="1" key="1">
    <citation type="journal article" date="2014" name="Int. J. Syst. Evol. Microbiol.">
        <title>Complete genome of a new Firmicutes species belonging to the dominant human colonic microbiota ('Ruminococcus bicirculans') reveals two chromosomes and a selective capacity to utilize plant glucans.</title>
        <authorList>
            <consortium name="NISC Comparative Sequencing Program"/>
            <person name="Wegmann U."/>
            <person name="Louis P."/>
            <person name="Goesmann A."/>
            <person name="Henrissat B."/>
            <person name="Duncan S.H."/>
            <person name="Flint H.J."/>
        </authorList>
    </citation>
    <scope>NUCLEOTIDE SEQUENCE</scope>
    <source>
        <strain evidence="1">CGMCC 1.15287</strain>
    </source>
</reference>
<gene>
    <name evidence="1" type="ORF">GCM10007422_11870</name>
    <name evidence="2" type="ORF">GGQ60_001441</name>
</gene>
<evidence type="ECO:0000313" key="3">
    <source>
        <dbReference type="Proteomes" id="UP000532273"/>
    </source>
</evidence>
<dbReference type="EMBL" id="BMHZ01000001">
    <property type="protein sequence ID" value="GGG99188.1"/>
    <property type="molecule type" value="Genomic_DNA"/>
</dbReference>
<protein>
    <submittedName>
        <fullName evidence="2">Uncharacterized protein</fullName>
    </submittedName>
</protein>
<proteinExistence type="predicted"/>
<sequence>MLPYQLEEPIKGSWEELLGTLTKTNVYFFTKAFNPNNLVKAQRFVGYGPKAV</sequence>
<dbReference type="EMBL" id="JACIEF010000002">
    <property type="protein sequence ID" value="MBB4107460.1"/>
    <property type="molecule type" value="Genomic_DNA"/>
</dbReference>
<organism evidence="2 3">
    <name type="scientific">Pedobacter zeae</name>
    <dbReference type="NCBI Taxonomy" id="1737356"/>
    <lineage>
        <taxon>Bacteria</taxon>
        <taxon>Pseudomonadati</taxon>
        <taxon>Bacteroidota</taxon>
        <taxon>Sphingobacteriia</taxon>
        <taxon>Sphingobacteriales</taxon>
        <taxon>Sphingobacteriaceae</taxon>
        <taxon>Pedobacter</taxon>
    </lineage>
</organism>
<accession>A0A7W6K915</accession>
<reference evidence="2 3" key="3">
    <citation type="submission" date="2020-08" db="EMBL/GenBank/DDBJ databases">
        <title>Genomic Encyclopedia of Type Strains, Phase IV (KMG-IV): sequencing the most valuable type-strain genomes for metagenomic binning, comparative biology and taxonomic classification.</title>
        <authorList>
            <person name="Goeker M."/>
        </authorList>
    </citation>
    <scope>NUCLEOTIDE SEQUENCE [LARGE SCALE GENOMIC DNA]</scope>
    <source>
        <strain evidence="2 3">DSM 100774</strain>
    </source>
</reference>
<evidence type="ECO:0000313" key="4">
    <source>
        <dbReference type="Proteomes" id="UP000642938"/>
    </source>
</evidence>
<dbReference type="Proteomes" id="UP000532273">
    <property type="component" value="Unassembled WGS sequence"/>
</dbReference>
<evidence type="ECO:0000313" key="1">
    <source>
        <dbReference type="EMBL" id="GGG99188.1"/>
    </source>
</evidence>
<dbReference type="Proteomes" id="UP000642938">
    <property type="component" value="Unassembled WGS sequence"/>
</dbReference>
<comment type="caution">
    <text evidence="2">The sequence shown here is derived from an EMBL/GenBank/DDBJ whole genome shotgun (WGS) entry which is preliminary data.</text>
</comment>